<sequence>MADMKNYLAQWPRGVIRSLSELERGGISKRLIHAAVKQNVIQSVGYGGYARGEDRLSWQHGLYALQRSSSVTTPLYFLGGLAAFFLHLEGRLTVSPTPYVFFHVDEDKPFPPWFKCLAGLSIELTGSSASFSCYCNRLPLHVPDTFTTFCTAEGLAYQVSSPERALLETQLTRKNFTELLNFILNIAPLKEKILTRLLQSAFPTPMRLQFLKKLAESLANNGRIELFESLSKFLPGEDPHRTWFPLHGRSTMNIQNQHGDFVK</sequence>
<protein>
    <recommendedName>
        <fullName evidence="1">Transcriptional regulator AbiEi antitoxin N-terminal domain-containing protein</fullName>
    </recommendedName>
</protein>
<proteinExistence type="predicted"/>
<accession>A0A120KM27</accession>
<evidence type="ECO:0000313" key="2">
    <source>
        <dbReference type="EMBL" id="AMD90080.1"/>
    </source>
</evidence>
<dbReference type="EMBL" id="CP014229">
    <property type="protein sequence ID" value="AMD90080.1"/>
    <property type="molecule type" value="Genomic_DNA"/>
</dbReference>
<organism evidence="2 3">
    <name type="scientific">Desulfovibrio fairfieldensis</name>
    <dbReference type="NCBI Taxonomy" id="44742"/>
    <lineage>
        <taxon>Bacteria</taxon>
        <taxon>Pseudomonadati</taxon>
        <taxon>Thermodesulfobacteriota</taxon>
        <taxon>Desulfovibrionia</taxon>
        <taxon>Desulfovibrionales</taxon>
        <taxon>Desulfovibrionaceae</taxon>
        <taxon>Desulfovibrio</taxon>
    </lineage>
</organism>
<evidence type="ECO:0000313" key="3">
    <source>
        <dbReference type="Proteomes" id="UP000069241"/>
    </source>
</evidence>
<dbReference type="KEGG" id="dfi:AXF13_08075"/>
<dbReference type="Pfam" id="PF17194">
    <property type="entry name" value="AbiEi_3_N"/>
    <property type="match status" value="1"/>
</dbReference>
<dbReference type="InterPro" id="IPR033455">
    <property type="entry name" value="AbiEi_3_N"/>
</dbReference>
<name>A0A120KM27_9BACT</name>
<keyword evidence="3" id="KW-1185">Reference proteome</keyword>
<dbReference type="Proteomes" id="UP000069241">
    <property type="component" value="Chromosome"/>
</dbReference>
<evidence type="ECO:0000259" key="1">
    <source>
        <dbReference type="Pfam" id="PF17194"/>
    </source>
</evidence>
<gene>
    <name evidence="2" type="ORF">AXF13_08075</name>
</gene>
<feature type="domain" description="Transcriptional regulator AbiEi antitoxin N-terminal" evidence="1">
    <location>
        <begin position="4"/>
        <end position="83"/>
    </location>
</feature>
<reference evidence="3" key="1">
    <citation type="submission" date="2016-02" db="EMBL/GenBank/DDBJ databases">
        <authorList>
            <person name="Holder M.E."/>
            <person name="Ajami N.J."/>
            <person name="Petrosino J.F."/>
        </authorList>
    </citation>
    <scope>NUCLEOTIDE SEQUENCE [LARGE SCALE GENOMIC DNA]</scope>
    <source>
        <strain evidence="3">CCUG 45958</strain>
    </source>
</reference>
<dbReference type="AlphaFoldDB" id="A0A120KM27"/>
<dbReference type="RefSeq" id="WP_062252435.1">
    <property type="nucleotide sequence ID" value="NZ_CP014229.1"/>
</dbReference>